<dbReference type="KEGG" id="brz:CFK38_00995"/>
<evidence type="ECO:0000256" key="1">
    <source>
        <dbReference type="SAM" id="Phobius"/>
    </source>
</evidence>
<dbReference type="EMBL" id="CP023563">
    <property type="protein sequence ID" value="ATG50253.1"/>
    <property type="molecule type" value="Genomic_DNA"/>
</dbReference>
<proteinExistence type="predicted"/>
<gene>
    <name evidence="2" type="ORF">CFK38_00995</name>
</gene>
<reference evidence="3" key="1">
    <citation type="submission" date="2017-09" db="EMBL/GenBank/DDBJ databases">
        <title>Brachybacterium sp. VM2412.</title>
        <authorList>
            <person name="Tak E.J."/>
            <person name="Bae J.-W."/>
        </authorList>
    </citation>
    <scope>NUCLEOTIDE SEQUENCE [LARGE SCALE GENOMIC DNA]</scope>
    <source>
        <strain evidence="3">VM2412</strain>
    </source>
</reference>
<evidence type="ECO:0000313" key="2">
    <source>
        <dbReference type="EMBL" id="ATG50253.1"/>
    </source>
</evidence>
<keyword evidence="1" id="KW-0472">Membrane</keyword>
<feature type="transmembrane region" description="Helical" evidence="1">
    <location>
        <begin position="39"/>
        <end position="57"/>
    </location>
</feature>
<dbReference type="Proteomes" id="UP000218165">
    <property type="component" value="Chromosome"/>
</dbReference>
<keyword evidence="1" id="KW-0812">Transmembrane</keyword>
<name>A0A291GI84_9MICO</name>
<keyword evidence="3" id="KW-1185">Reference proteome</keyword>
<organism evidence="2 3">
    <name type="scientific">Brachybacterium vulturis</name>
    <dbReference type="NCBI Taxonomy" id="2017484"/>
    <lineage>
        <taxon>Bacteria</taxon>
        <taxon>Bacillati</taxon>
        <taxon>Actinomycetota</taxon>
        <taxon>Actinomycetes</taxon>
        <taxon>Micrococcales</taxon>
        <taxon>Dermabacteraceae</taxon>
        <taxon>Brachybacterium</taxon>
    </lineage>
</organism>
<evidence type="ECO:0000313" key="3">
    <source>
        <dbReference type="Proteomes" id="UP000218165"/>
    </source>
</evidence>
<sequence>MDLMALTPSATLGRELLALVVDLALIGAVVLVIQPEMLAIAVMFGVVGMFMAVRLVAGFRTRGYSRELTGGR</sequence>
<keyword evidence="1" id="KW-1133">Transmembrane helix</keyword>
<dbReference type="AlphaFoldDB" id="A0A291GI84"/>
<protein>
    <submittedName>
        <fullName evidence="2">Uncharacterized protein</fullName>
    </submittedName>
</protein>
<feature type="transmembrane region" description="Helical" evidence="1">
    <location>
        <begin position="12"/>
        <end position="33"/>
    </location>
</feature>
<accession>A0A291GI84</accession>